<protein>
    <submittedName>
        <fullName evidence="1">Uncharacterized protein</fullName>
    </submittedName>
</protein>
<dbReference type="EMBL" id="MU825894">
    <property type="protein sequence ID" value="KAJ7383872.1"/>
    <property type="molecule type" value="Genomic_DNA"/>
</dbReference>
<dbReference type="Proteomes" id="UP001163046">
    <property type="component" value="Unassembled WGS sequence"/>
</dbReference>
<name>A0A9W9ZLG7_9CNID</name>
<organism evidence="1 2">
    <name type="scientific">Desmophyllum pertusum</name>
    <dbReference type="NCBI Taxonomy" id="174260"/>
    <lineage>
        <taxon>Eukaryota</taxon>
        <taxon>Metazoa</taxon>
        <taxon>Cnidaria</taxon>
        <taxon>Anthozoa</taxon>
        <taxon>Hexacorallia</taxon>
        <taxon>Scleractinia</taxon>
        <taxon>Caryophylliina</taxon>
        <taxon>Caryophylliidae</taxon>
        <taxon>Desmophyllum</taxon>
    </lineage>
</organism>
<dbReference type="AlphaFoldDB" id="A0A9W9ZLG7"/>
<gene>
    <name evidence="1" type="ORF">OS493_025749</name>
</gene>
<comment type="caution">
    <text evidence="1">The sequence shown here is derived from an EMBL/GenBank/DDBJ whole genome shotgun (WGS) entry which is preliminary data.</text>
</comment>
<evidence type="ECO:0000313" key="1">
    <source>
        <dbReference type="EMBL" id="KAJ7383872.1"/>
    </source>
</evidence>
<proteinExistence type="predicted"/>
<keyword evidence="2" id="KW-1185">Reference proteome</keyword>
<evidence type="ECO:0000313" key="2">
    <source>
        <dbReference type="Proteomes" id="UP001163046"/>
    </source>
</evidence>
<reference evidence="1" key="1">
    <citation type="submission" date="2023-01" db="EMBL/GenBank/DDBJ databases">
        <title>Genome assembly of the deep-sea coral Lophelia pertusa.</title>
        <authorList>
            <person name="Herrera S."/>
            <person name="Cordes E."/>
        </authorList>
    </citation>
    <scope>NUCLEOTIDE SEQUENCE</scope>
    <source>
        <strain evidence="1">USNM1676648</strain>
        <tissue evidence="1">Polyp</tissue>
    </source>
</reference>
<accession>A0A9W9ZLG7</accession>
<feature type="non-terminal residue" evidence="1">
    <location>
        <position position="173"/>
    </location>
</feature>
<sequence length="173" mass="20207">MKQIAIYKFWWSQGGEGWPPSEPCLTTRADGELQSSGARLSVDGTPWLARPAEEKPKKGRNACKWNTCNYPNARELLLRVQRKKKERRQEGLQDKLHNCEQQNALSCIFLRNLVVMIYLCFERFFEIRDFCQPKVSAFGKNWKNRDIAVDFHRACIRSGYGKNVRRTHVDNDV</sequence>